<name>A0A835J294_9ROSI</name>
<evidence type="ECO:0000313" key="2">
    <source>
        <dbReference type="Proteomes" id="UP000657918"/>
    </source>
</evidence>
<proteinExistence type="predicted"/>
<dbReference type="Proteomes" id="UP000657918">
    <property type="component" value="Unassembled WGS sequence"/>
</dbReference>
<dbReference type="EMBL" id="JADGMS010000020">
    <property type="protein sequence ID" value="KAF9660714.1"/>
    <property type="molecule type" value="Genomic_DNA"/>
</dbReference>
<organism evidence="1 2">
    <name type="scientific">Salix dunnii</name>
    <dbReference type="NCBI Taxonomy" id="1413687"/>
    <lineage>
        <taxon>Eukaryota</taxon>
        <taxon>Viridiplantae</taxon>
        <taxon>Streptophyta</taxon>
        <taxon>Embryophyta</taxon>
        <taxon>Tracheophyta</taxon>
        <taxon>Spermatophyta</taxon>
        <taxon>Magnoliopsida</taxon>
        <taxon>eudicotyledons</taxon>
        <taxon>Gunneridae</taxon>
        <taxon>Pentapetalae</taxon>
        <taxon>rosids</taxon>
        <taxon>fabids</taxon>
        <taxon>Malpighiales</taxon>
        <taxon>Salicaceae</taxon>
        <taxon>Saliceae</taxon>
        <taxon>Salix</taxon>
    </lineage>
</organism>
<keyword evidence="1" id="KW-0496">Mitochondrion</keyword>
<dbReference type="AlphaFoldDB" id="A0A835J294"/>
<geneLocation type="mitochondrion" evidence="1"/>
<accession>A0A835J294</accession>
<protein>
    <submittedName>
        <fullName evidence="1">Uncharacterized protein</fullName>
    </submittedName>
</protein>
<evidence type="ECO:0000313" key="1">
    <source>
        <dbReference type="EMBL" id="KAF9660714.1"/>
    </source>
</evidence>
<gene>
    <name evidence="1" type="ORF">SADUNF_SadunfMtG0000800</name>
</gene>
<sequence>MCIMDKGNACLVPVIREEALKEIPGHTRLSKIVFVLSHSLNKSCLNPQSLRELYDRIDYRIKIPSLYELPLPHGIFLSSSRIRLGRERLLVSPQKQGIISKQKRERGRCQVPAGEDSNSCQWKLFQGTCPSAFLTFGTSDPVGSLTCSSGWQRPTERGERMAQKSTVSDLWSCCLDYLRIRGAVLGWTTDTAAARRRSNLSGLAVHSLPLRE</sequence>
<comment type="caution">
    <text evidence="1">The sequence shown here is derived from an EMBL/GenBank/DDBJ whole genome shotgun (WGS) entry which is preliminary data.</text>
</comment>
<keyword evidence="2" id="KW-1185">Reference proteome</keyword>
<reference evidence="1 2" key="1">
    <citation type="submission" date="2020-10" db="EMBL/GenBank/DDBJ databases">
        <title>Plant Genome Project.</title>
        <authorList>
            <person name="Zhang R.-G."/>
        </authorList>
    </citation>
    <scope>NUCLEOTIDE SEQUENCE [LARGE SCALE GENOMIC DNA]</scope>
    <source>
        <strain evidence="1">FAFU-HL-1</strain>
        <tissue evidence="1">Leaf</tissue>
    </source>
</reference>